<dbReference type="OrthoDB" id="75172at2759"/>
<name>A0A8T2S6E6_CERRI</name>
<keyword evidence="1" id="KW-0677">Repeat</keyword>
<dbReference type="InterPro" id="IPR036322">
    <property type="entry name" value="WD40_repeat_dom_sf"/>
</dbReference>
<organism evidence="5 6">
    <name type="scientific">Ceratopteris richardii</name>
    <name type="common">Triangle waterfern</name>
    <dbReference type="NCBI Taxonomy" id="49495"/>
    <lineage>
        <taxon>Eukaryota</taxon>
        <taxon>Viridiplantae</taxon>
        <taxon>Streptophyta</taxon>
        <taxon>Embryophyta</taxon>
        <taxon>Tracheophyta</taxon>
        <taxon>Polypodiopsida</taxon>
        <taxon>Polypodiidae</taxon>
        <taxon>Polypodiales</taxon>
        <taxon>Pteridineae</taxon>
        <taxon>Pteridaceae</taxon>
        <taxon>Parkerioideae</taxon>
        <taxon>Ceratopteris</taxon>
    </lineage>
</organism>
<dbReference type="AlphaFoldDB" id="A0A8T2S6E6"/>
<dbReference type="PANTHER" id="PTHR44324:SF4">
    <property type="entry name" value="WD40 REPEAT DOMAIN 95"/>
    <property type="match status" value="1"/>
</dbReference>
<keyword evidence="6" id="KW-1185">Reference proteome</keyword>
<evidence type="ECO:0000256" key="1">
    <source>
        <dbReference type="ARBA" id="ARBA00022737"/>
    </source>
</evidence>
<protein>
    <recommendedName>
        <fullName evidence="4">EF-hand domain-containing protein</fullName>
    </recommendedName>
</protein>
<accession>A0A8T2S6E6</accession>
<dbReference type="Gene3D" id="2.130.10.10">
    <property type="entry name" value="YVTN repeat-like/Quinoprotein amine dehydrogenase"/>
    <property type="match status" value="1"/>
</dbReference>
<evidence type="ECO:0000259" key="4">
    <source>
        <dbReference type="PROSITE" id="PS50222"/>
    </source>
</evidence>
<dbReference type="SUPFAM" id="SSF47473">
    <property type="entry name" value="EF-hand"/>
    <property type="match status" value="1"/>
</dbReference>
<dbReference type="PANTHER" id="PTHR44324">
    <property type="entry name" value="WD40 REPEAT DOMAIN 95"/>
    <property type="match status" value="1"/>
</dbReference>
<feature type="region of interest" description="Disordered" evidence="3">
    <location>
        <begin position="28"/>
        <end position="50"/>
    </location>
</feature>
<evidence type="ECO:0000313" key="5">
    <source>
        <dbReference type="EMBL" id="KAH7307736.1"/>
    </source>
</evidence>
<feature type="domain" description="EF-hand" evidence="4">
    <location>
        <begin position="117"/>
        <end position="152"/>
    </location>
</feature>
<gene>
    <name evidence="5" type="ORF">KP509_22G074500</name>
</gene>
<dbReference type="InterPro" id="IPR018247">
    <property type="entry name" value="EF_Hand_1_Ca_BS"/>
</dbReference>
<feature type="compositionally biased region" description="Basic and acidic residues" evidence="3">
    <location>
        <begin position="30"/>
        <end position="40"/>
    </location>
</feature>
<dbReference type="GO" id="GO:0005509">
    <property type="term" value="F:calcium ion binding"/>
    <property type="evidence" value="ECO:0007669"/>
    <property type="project" value="InterPro"/>
</dbReference>
<evidence type="ECO:0000256" key="3">
    <source>
        <dbReference type="SAM" id="MobiDB-lite"/>
    </source>
</evidence>
<dbReference type="PROSITE" id="PS00018">
    <property type="entry name" value="EF_HAND_1"/>
    <property type="match status" value="1"/>
</dbReference>
<evidence type="ECO:0000313" key="6">
    <source>
        <dbReference type="Proteomes" id="UP000825935"/>
    </source>
</evidence>
<sequence>MALEMHDECIDTVKIPWRGNRRSSFAQEFHASERERETERPSLLPFKGTANYDRDDAVSFSTESPRPQKSSGVLTLKALKELKKAFDALGTLTTNGRLDKEGFVRECMRIDEMQAYVSKMEMEQLFMKVDVNNNGSVDWNDFTSFILLHQLAKEDGLVSEFSPYVKVRTQNNKSFDELSEESESDKEEEDAVECVPPKSHKCLESGDVAMLRPSPVIEKIIKLNAIQTYVSCSQDGYLKLWHTDSLKLLRVQENGNGAWISDITAMAQQPLAVFAMDRSITFYDTGRLSFDVLGRIKNLVCL</sequence>
<dbReference type="InterPro" id="IPR002048">
    <property type="entry name" value="EF_hand_dom"/>
</dbReference>
<dbReference type="SUPFAM" id="SSF50978">
    <property type="entry name" value="WD40 repeat-like"/>
    <property type="match status" value="1"/>
</dbReference>
<dbReference type="PROSITE" id="PS50222">
    <property type="entry name" value="EF_HAND_2"/>
    <property type="match status" value="1"/>
</dbReference>
<dbReference type="InterPro" id="IPR011992">
    <property type="entry name" value="EF-hand-dom_pair"/>
</dbReference>
<dbReference type="EMBL" id="CM035427">
    <property type="protein sequence ID" value="KAH7307736.1"/>
    <property type="molecule type" value="Genomic_DNA"/>
</dbReference>
<keyword evidence="2" id="KW-0106">Calcium</keyword>
<dbReference type="InterPro" id="IPR015943">
    <property type="entry name" value="WD40/YVTN_repeat-like_dom_sf"/>
</dbReference>
<evidence type="ECO:0000256" key="2">
    <source>
        <dbReference type="ARBA" id="ARBA00022837"/>
    </source>
</evidence>
<dbReference type="InterPro" id="IPR051242">
    <property type="entry name" value="WD-EF-hand_domain"/>
</dbReference>
<comment type="caution">
    <text evidence="5">The sequence shown here is derived from an EMBL/GenBank/DDBJ whole genome shotgun (WGS) entry which is preliminary data.</text>
</comment>
<proteinExistence type="predicted"/>
<dbReference type="Proteomes" id="UP000825935">
    <property type="component" value="Chromosome 22"/>
</dbReference>
<reference evidence="5" key="1">
    <citation type="submission" date="2021-08" db="EMBL/GenBank/DDBJ databases">
        <title>WGS assembly of Ceratopteris richardii.</title>
        <authorList>
            <person name="Marchant D.B."/>
            <person name="Chen G."/>
            <person name="Jenkins J."/>
            <person name="Shu S."/>
            <person name="Leebens-Mack J."/>
            <person name="Grimwood J."/>
            <person name="Schmutz J."/>
            <person name="Soltis P."/>
            <person name="Soltis D."/>
            <person name="Chen Z.-H."/>
        </authorList>
    </citation>
    <scope>NUCLEOTIDE SEQUENCE</scope>
    <source>
        <strain evidence="5">Whitten #5841</strain>
        <tissue evidence="5">Leaf</tissue>
    </source>
</reference>
<dbReference type="Gene3D" id="1.10.238.10">
    <property type="entry name" value="EF-hand"/>
    <property type="match status" value="1"/>
</dbReference>